<dbReference type="SUPFAM" id="SSF47336">
    <property type="entry name" value="ACP-like"/>
    <property type="match status" value="1"/>
</dbReference>
<dbReference type="InterPro" id="IPR009081">
    <property type="entry name" value="PP-bd_ACP"/>
</dbReference>
<dbReference type="InterPro" id="IPR036736">
    <property type="entry name" value="ACP-like_sf"/>
</dbReference>
<proteinExistence type="predicted"/>
<sequence>MPQKVEILRNIINQVLENNSKEKISSLKSSTNLRDEIGLDSFDLAELTVRIEMKFGVDVFESGIVLTVGEILNKLDNGNG</sequence>
<evidence type="ECO:0000313" key="2">
    <source>
        <dbReference type="EMBL" id="KKQ78514.1"/>
    </source>
</evidence>
<gene>
    <name evidence="2" type="ORF">US99_C0019G0005</name>
</gene>
<dbReference type="Pfam" id="PF00550">
    <property type="entry name" value="PP-binding"/>
    <property type="match status" value="1"/>
</dbReference>
<feature type="domain" description="Carrier" evidence="1">
    <location>
        <begin position="1"/>
        <end position="80"/>
    </location>
</feature>
<reference evidence="2 3" key="1">
    <citation type="journal article" date="2015" name="Nature">
        <title>rRNA introns, odd ribosomes, and small enigmatic genomes across a large radiation of phyla.</title>
        <authorList>
            <person name="Brown C.T."/>
            <person name="Hug L.A."/>
            <person name="Thomas B.C."/>
            <person name="Sharon I."/>
            <person name="Castelle C.J."/>
            <person name="Singh A."/>
            <person name="Wilkins M.J."/>
            <person name="Williams K.H."/>
            <person name="Banfield J.F."/>
        </authorList>
    </citation>
    <scope>NUCLEOTIDE SEQUENCE [LARGE SCALE GENOMIC DNA]</scope>
</reference>
<dbReference type="Proteomes" id="UP000034324">
    <property type="component" value="Unassembled WGS sequence"/>
</dbReference>
<dbReference type="EMBL" id="LBVC01000019">
    <property type="protein sequence ID" value="KKQ78514.1"/>
    <property type="molecule type" value="Genomic_DNA"/>
</dbReference>
<name>A0A0G0MXY8_9BACT</name>
<evidence type="ECO:0000313" key="3">
    <source>
        <dbReference type="Proteomes" id="UP000034324"/>
    </source>
</evidence>
<protein>
    <submittedName>
        <fullName evidence="2">Phosphopantetheine-binding protein</fullName>
    </submittedName>
</protein>
<dbReference type="Gene3D" id="1.10.1200.10">
    <property type="entry name" value="ACP-like"/>
    <property type="match status" value="1"/>
</dbReference>
<evidence type="ECO:0000259" key="1">
    <source>
        <dbReference type="PROSITE" id="PS50075"/>
    </source>
</evidence>
<comment type="caution">
    <text evidence="2">The sequence shown here is derived from an EMBL/GenBank/DDBJ whole genome shotgun (WGS) entry which is preliminary data.</text>
</comment>
<organism evidence="2 3">
    <name type="scientific">Candidatus Daviesbacteria bacterium GW2011_GWF2_38_6</name>
    <dbReference type="NCBI Taxonomy" id="1618432"/>
    <lineage>
        <taxon>Bacteria</taxon>
        <taxon>Candidatus Daviesiibacteriota</taxon>
    </lineage>
</organism>
<accession>A0A0G0MXY8</accession>
<dbReference type="AlphaFoldDB" id="A0A0G0MXY8"/>
<dbReference type="PROSITE" id="PS50075">
    <property type="entry name" value="CARRIER"/>
    <property type="match status" value="1"/>
</dbReference>